<dbReference type="PRINTS" id="PR00727">
    <property type="entry name" value="LEADERPTASE"/>
</dbReference>
<comment type="catalytic activity">
    <reaction evidence="1 7">
        <text>Cleavage of hydrophobic, N-terminal signal or leader sequences from secreted and periplasmic proteins.</text>
        <dbReference type="EC" id="3.4.21.89"/>
    </reaction>
</comment>
<dbReference type="Proteomes" id="UP000553957">
    <property type="component" value="Unassembled WGS sequence"/>
</dbReference>
<protein>
    <recommendedName>
        <fullName evidence="4 7">Signal peptidase I</fullName>
        <ecNumber evidence="4 7">3.4.21.89</ecNumber>
    </recommendedName>
</protein>
<feature type="active site" evidence="6">
    <location>
        <position position="54"/>
    </location>
</feature>
<dbReference type="GO" id="GO:0005886">
    <property type="term" value="C:plasma membrane"/>
    <property type="evidence" value="ECO:0007669"/>
    <property type="project" value="UniProtKB-SubCell"/>
</dbReference>
<dbReference type="EMBL" id="JACHKF010000001">
    <property type="protein sequence ID" value="MBB6570562.1"/>
    <property type="molecule type" value="Genomic_DNA"/>
</dbReference>
<evidence type="ECO:0000313" key="13">
    <source>
        <dbReference type="Proteomes" id="UP000553957"/>
    </source>
</evidence>
<dbReference type="Proteomes" id="UP000534306">
    <property type="component" value="Unassembled WGS sequence"/>
</dbReference>
<evidence type="ECO:0000313" key="11">
    <source>
        <dbReference type="EMBL" id="NOL43708.1"/>
    </source>
</evidence>
<dbReference type="GO" id="GO:0006465">
    <property type="term" value="P:signal peptide processing"/>
    <property type="evidence" value="ECO:0007669"/>
    <property type="project" value="InterPro"/>
</dbReference>
<evidence type="ECO:0000256" key="5">
    <source>
        <dbReference type="ARBA" id="ARBA00022801"/>
    </source>
</evidence>
<name>A0A7Y4L3H9_9ACTN</name>
<dbReference type="Gene3D" id="2.10.109.10">
    <property type="entry name" value="Umud Fragment, subunit A"/>
    <property type="match status" value="1"/>
</dbReference>
<gene>
    <name evidence="11" type="primary">lepB</name>
    <name evidence="10" type="ORF">HNR71_006199</name>
    <name evidence="11" type="ORF">HPO96_26010</name>
</gene>
<dbReference type="PROSITE" id="PS00761">
    <property type="entry name" value="SPASE_I_3"/>
    <property type="match status" value="1"/>
</dbReference>
<comment type="similarity">
    <text evidence="3 7">Belongs to the peptidase S26 family.</text>
</comment>
<dbReference type="EMBL" id="JABJRC010000007">
    <property type="protein sequence ID" value="NOL43708.1"/>
    <property type="molecule type" value="Genomic_DNA"/>
</dbReference>
<keyword evidence="5 7" id="KW-0378">Hydrolase</keyword>
<evidence type="ECO:0000256" key="3">
    <source>
        <dbReference type="ARBA" id="ARBA00009370"/>
    </source>
</evidence>
<dbReference type="CDD" id="cd06530">
    <property type="entry name" value="S26_SPase_I"/>
    <property type="match status" value="1"/>
</dbReference>
<keyword evidence="7" id="KW-1133">Transmembrane helix</keyword>
<reference evidence="10 13" key="2">
    <citation type="submission" date="2020-08" db="EMBL/GenBank/DDBJ databases">
        <title>Sequencing the genomes of 1000 actinobacteria strains.</title>
        <authorList>
            <person name="Klenk H.-P."/>
        </authorList>
    </citation>
    <scope>NUCLEOTIDE SEQUENCE [LARGE SCALE GENOMIC DNA]</scope>
    <source>
        <strain evidence="10 13">DSM 15626</strain>
    </source>
</reference>
<evidence type="ECO:0000256" key="1">
    <source>
        <dbReference type="ARBA" id="ARBA00000677"/>
    </source>
</evidence>
<evidence type="ECO:0000259" key="9">
    <source>
        <dbReference type="Pfam" id="PF10502"/>
    </source>
</evidence>
<dbReference type="PANTHER" id="PTHR43390">
    <property type="entry name" value="SIGNAL PEPTIDASE I"/>
    <property type="match status" value="1"/>
</dbReference>
<dbReference type="RefSeq" id="WP_171676969.1">
    <property type="nucleotide sequence ID" value="NZ_BAAAGT010000011.1"/>
</dbReference>
<evidence type="ECO:0000313" key="10">
    <source>
        <dbReference type="EMBL" id="MBB6570562.1"/>
    </source>
</evidence>
<accession>A0A7Y4L3H9</accession>
<keyword evidence="7" id="KW-0812">Transmembrane</keyword>
<dbReference type="InterPro" id="IPR000223">
    <property type="entry name" value="Pept_S26A_signal_pept_1"/>
</dbReference>
<dbReference type="PANTHER" id="PTHR43390:SF1">
    <property type="entry name" value="CHLOROPLAST PROCESSING PEPTIDASE"/>
    <property type="match status" value="1"/>
</dbReference>
<dbReference type="NCBIfam" id="TIGR02227">
    <property type="entry name" value="sigpep_I_bact"/>
    <property type="match status" value="1"/>
</dbReference>
<sequence>MTDTPTKTDTAKPAHRSGFAAAAREFVLIVVGALIVSSILRAFVGQMFIIPSESMENTLLVGDRVVVEKITDVKRGDVVVFEDPGGWLGAEESGQKRGSVGRFFEVVGLLPDSSHGHLIKRLIGMPGDKIACCDSQGRLLVNGQPLDETAYLYPGDAPSQMDFQVTVPAGRVFVMGDHRSASGDSRVHLQDVDADGGNPGDAAFVPLDKVTGRAILVVWPAGRWSKLGVPETFKAVPAPTGPPPAKPSISLTPPPK</sequence>
<dbReference type="InterPro" id="IPR019533">
    <property type="entry name" value="Peptidase_S26"/>
</dbReference>
<evidence type="ECO:0000256" key="7">
    <source>
        <dbReference type="RuleBase" id="RU362042"/>
    </source>
</evidence>
<dbReference type="EC" id="3.4.21.89" evidence="4 7"/>
<proteinExistence type="inferred from homology"/>
<evidence type="ECO:0000256" key="4">
    <source>
        <dbReference type="ARBA" id="ARBA00013208"/>
    </source>
</evidence>
<feature type="domain" description="Peptidase S26" evidence="9">
    <location>
        <begin position="24"/>
        <end position="219"/>
    </location>
</feature>
<dbReference type="AlphaFoldDB" id="A0A7Y4L3H9"/>
<keyword evidence="7" id="KW-0645">Protease</keyword>
<reference evidence="11 12" key="1">
    <citation type="submission" date="2020-05" db="EMBL/GenBank/DDBJ databases">
        <title>Genome sequence of Kribbella sandramycini ATCC 39419.</title>
        <authorList>
            <person name="Maclea K.S."/>
            <person name="Fair J.L."/>
        </authorList>
    </citation>
    <scope>NUCLEOTIDE SEQUENCE [LARGE SCALE GENOMIC DNA]</scope>
    <source>
        <strain evidence="11 12">ATCC 39419</strain>
    </source>
</reference>
<keyword evidence="12" id="KW-1185">Reference proteome</keyword>
<evidence type="ECO:0000313" key="12">
    <source>
        <dbReference type="Proteomes" id="UP000534306"/>
    </source>
</evidence>
<dbReference type="InterPro" id="IPR036286">
    <property type="entry name" value="LexA/Signal_pep-like_sf"/>
</dbReference>
<evidence type="ECO:0000256" key="8">
    <source>
        <dbReference type="SAM" id="MobiDB-lite"/>
    </source>
</evidence>
<dbReference type="Pfam" id="PF10502">
    <property type="entry name" value="Peptidase_S26"/>
    <property type="match status" value="1"/>
</dbReference>
<feature type="active site" evidence="6">
    <location>
        <position position="120"/>
    </location>
</feature>
<dbReference type="InterPro" id="IPR019758">
    <property type="entry name" value="Pept_S26A_signal_pept_1_CS"/>
</dbReference>
<organism evidence="11 12">
    <name type="scientific">Kribbella sandramycini</name>
    <dbReference type="NCBI Taxonomy" id="60450"/>
    <lineage>
        <taxon>Bacteria</taxon>
        <taxon>Bacillati</taxon>
        <taxon>Actinomycetota</taxon>
        <taxon>Actinomycetes</taxon>
        <taxon>Propionibacteriales</taxon>
        <taxon>Kribbellaceae</taxon>
        <taxon>Kribbella</taxon>
    </lineage>
</organism>
<dbReference type="GO" id="GO:0009003">
    <property type="term" value="F:signal peptidase activity"/>
    <property type="evidence" value="ECO:0007669"/>
    <property type="project" value="UniProtKB-EC"/>
</dbReference>
<comment type="subcellular location">
    <subcellularLocation>
        <location evidence="2">Cell membrane</location>
        <topology evidence="2">Single-pass type II membrane protein</topology>
    </subcellularLocation>
    <subcellularLocation>
        <location evidence="7">Membrane</location>
        <topology evidence="7">Single-pass type II membrane protein</topology>
    </subcellularLocation>
</comment>
<feature type="region of interest" description="Disordered" evidence="8">
    <location>
        <begin position="234"/>
        <end position="256"/>
    </location>
</feature>
<dbReference type="GO" id="GO:0004252">
    <property type="term" value="F:serine-type endopeptidase activity"/>
    <property type="evidence" value="ECO:0007669"/>
    <property type="project" value="InterPro"/>
</dbReference>
<keyword evidence="7" id="KW-0472">Membrane</keyword>
<feature type="transmembrane region" description="Helical" evidence="7">
    <location>
        <begin position="26"/>
        <end position="44"/>
    </location>
</feature>
<comment type="caution">
    <text evidence="11">The sequence shown here is derived from an EMBL/GenBank/DDBJ whole genome shotgun (WGS) entry which is preliminary data.</text>
</comment>
<evidence type="ECO:0000256" key="2">
    <source>
        <dbReference type="ARBA" id="ARBA00004401"/>
    </source>
</evidence>
<dbReference type="SUPFAM" id="SSF51306">
    <property type="entry name" value="LexA/Signal peptidase"/>
    <property type="match status" value="1"/>
</dbReference>
<feature type="compositionally biased region" description="Pro residues" evidence="8">
    <location>
        <begin position="239"/>
        <end position="256"/>
    </location>
</feature>
<evidence type="ECO:0000256" key="6">
    <source>
        <dbReference type="PIRSR" id="PIRSR600223-1"/>
    </source>
</evidence>